<dbReference type="AlphaFoldDB" id="A0A1S2LMW3"/>
<dbReference type="Proteomes" id="UP000180098">
    <property type="component" value="Unassembled WGS sequence"/>
</dbReference>
<protein>
    <submittedName>
        <fullName evidence="6">(4Fe-4S)-binding protein</fullName>
    </submittedName>
</protein>
<dbReference type="GO" id="GO:0051539">
    <property type="term" value="F:4 iron, 4 sulfur cluster binding"/>
    <property type="evidence" value="ECO:0007669"/>
    <property type="project" value="UniProtKB-KW"/>
</dbReference>
<evidence type="ECO:0000259" key="5">
    <source>
        <dbReference type="PROSITE" id="PS51379"/>
    </source>
</evidence>
<feature type="domain" description="4Fe-4S ferredoxin-type" evidence="5">
    <location>
        <begin position="82"/>
        <end position="112"/>
    </location>
</feature>
<evidence type="ECO:0000256" key="4">
    <source>
        <dbReference type="ARBA" id="ARBA00023014"/>
    </source>
</evidence>
<dbReference type="RefSeq" id="WP_071312931.1">
    <property type="nucleotide sequence ID" value="NZ_MLQQ01000013.1"/>
</dbReference>
<dbReference type="PROSITE" id="PS51379">
    <property type="entry name" value="4FE4S_FER_2"/>
    <property type="match status" value="3"/>
</dbReference>
<dbReference type="InterPro" id="IPR017900">
    <property type="entry name" value="4Fe4S_Fe_S_CS"/>
</dbReference>
<dbReference type="PROSITE" id="PS00198">
    <property type="entry name" value="4FE4S_FER_1"/>
    <property type="match status" value="1"/>
</dbReference>
<gene>
    <name evidence="6" type="ORF">BKP35_08575</name>
</gene>
<dbReference type="Pfam" id="PF13247">
    <property type="entry name" value="Fer4_11"/>
    <property type="match status" value="2"/>
</dbReference>
<dbReference type="EMBL" id="MLQQ01000013">
    <property type="protein sequence ID" value="OIJ13821.1"/>
    <property type="molecule type" value="Genomic_DNA"/>
</dbReference>
<dbReference type="PANTHER" id="PTHR43177:SF3">
    <property type="entry name" value="PROTEIN NRFC HOMOLOG"/>
    <property type="match status" value="1"/>
</dbReference>
<evidence type="ECO:0000256" key="1">
    <source>
        <dbReference type="ARBA" id="ARBA00022485"/>
    </source>
</evidence>
<dbReference type="CDD" id="cd10551">
    <property type="entry name" value="PsrB"/>
    <property type="match status" value="1"/>
</dbReference>
<sequence length="290" mass="32310">MGSNKEPNQGRKEFIKKGLLAGGGLLVASELIKWKPMIEAVKATQHTEVLPLVETVSTEDVVIRMQKELHEALKKPVEEIHWIMVIDQKKCVACDACTVGCSAENGLPPGVVYRPVIKEEIGTYPNVSRRFTPRPCMHCENPPCTQVCPIGATYKRPDGIVSIDYDKCLGCRYCLSACPYGARSFDWGEYHTENTPEVMPYELEPTFEYGDEKVRKGNKSPIGNARKCHFCIHRLQNGMLPTCVTTCIGRATYFGDLNNPNGLVASLIGSPRVKRLKEKLGTKPSVYYLT</sequence>
<evidence type="ECO:0000313" key="7">
    <source>
        <dbReference type="Proteomes" id="UP000180098"/>
    </source>
</evidence>
<accession>A0A1S2LMW3</accession>
<evidence type="ECO:0000256" key="3">
    <source>
        <dbReference type="ARBA" id="ARBA00023004"/>
    </source>
</evidence>
<name>A0A1S2LMW3_9BACI</name>
<dbReference type="SUPFAM" id="SSF54862">
    <property type="entry name" value="4Fe-4S ferredoxins"/>
    <property type="match status" value="1"/>
</dbReference>
<dbReference type="OrthoDB" id="9779457at2"/>
<dbReference type="GO" id="GO:0046872">
    <property type="term" value="F:metal ion binding"/>
    <property type="evidence" value="ECO:0007669"/>
    <property type="project" value="UniProtKB-KW"/>
</dbReference>
<organism evidence="6 7">
    <name type="scientific">Anaerobacillus arseniciselenatis</name>
    <dbReference type="NCBI Taxonomy" id="85682"/>
    <lineage>
        <taxon>Bacteria</taxon>
        <taxon>Bacillati</taxon>
        <taxon>Bacillota</taxon>
        <taxon>Bacilli</taxon>
        <taxon>Bacillales</taxon>
        <taxon>Bacillaceae</taxon>
        <taxon>Anaerobacillus</taxon>
    </lineage>
</organism>
<dbReference type="PANTHER" id="PTHR43177">
    <property type="entry name" value="PROTEIN NRFC"/>
    <property type="match status" value="1"/>
</dbReference>
<dbReference type="Gene3D" id="3.30.70.20">
    <property type="match status" value="2"/>
</dbReference>
<evidence type="ECO:0000313" key="6">
    <source>
        <dbReference type="EMBL" id="OIJ13821.1"/>
    </source>
</evidence>
<feature type="domain" description="4Fe-4S ferredoxin-type" evidence="5">
    <location>
        <begin position="159"/>
        <end position="188"/>
    </location>
</feature>
<feature type="domain" description="4Fe-4S ferredoxin-type" evidence="5">
    <location>
        <begin position="127"/>
        <end position="158"/>
    </location>
</feature>
<evidence type="ECO:0000256" key="2">
    <source>
        <dbReference type="ARBA" id="ARBA00022723"/>
    </source>
</evidence>
<keyword evidence="7" id="KW-1185">Reference proteome</keyword>
<dbReference type="InterPro" id="IPR050954">
    <property type="entry name" value="ET_IronSulfur_Cluster-Binding"/>
</dbReference>
<keyword evidence="1" id="KW-0004">4Fe-4S</keyword>
<keyword evidence="4" id="KW-0411">Iron-sulfur</keyword>
<comment type="caution">
    <text evidence="6">The sequence shown here is derived from an EMBL/GenBank/DDBJ whole genome shotgun (WGS) entry which is preliminary data.</text>
</comment>
<keyword evidence="3" id="KW-0408">Iron</keyword>
<proteinExistence type="predicted"/>
<reference evidence="6 7" key="1">
    <citation type="submission" date="2016-10" db="EMBL/GenBank/DDBJ databases">
        <title>Draft genome sequences of four alkaliphilic bacteria belonging to the Anaerobacillus genus.</title>
        <authorList>
            <person name="Bassil N.M."/>
            <person name="Lloyd J.R."/>
        </authorList>
    </citation>
    <scope>NUCLEOTIDE SEQUENCE [LARGE SCALE GENOMIC DNA]</scope>
    <source>
        <strain evidence="6 7">DSM 15340</strain>
    </source>
</reference>
<keyword evidence="2" id="KW-0479">Metal-binding</keyword>
<dbReference type="InterPro" id="IPR017896">
    <property type="entry name" value="4Fe4S_Fe-S-bd"/>
</dbReference>